<dbReference type="RefSeq" id="WP_018304846.1">
    <property type="nucleotide sequence ID" value="NZ_KB902316.1"/>
</dbReference>
<proteinExistence type="inferred from homology"/>
<feature type="domain" description="DUF7884" evidence="6">
    <location>
        <begin position="16"/>
        <end position="87"/>
    </location>
</feature>
<dbReference type="EC" id="2.1.1.79" evidence="7"/>
<dbReference type="InterPro" id="IPR029063">
    <property type="entry name" value="SAM-dependent_MTases_sf"/>
</dbReference>
<dbReference type="EMBL" id="AONG01000009">
    <property type="protein sequence ID" value="KIQ69631.1"/>
    <property type="molecule type" value="Genomic_DNA"/>
</dbReference>
<dbReference type="CDD" id="cd02440">
    <property type="entry name" value="AdoMet_MTases"/>
    <property type="match status" value="1"/>
</dbReference>
<evidence type="ECO:0000256" key="3">
    <source>
        <dbReference type="ARBA" id="ARBA00022679"/>
    </source>
</evidence>
<keyword evidence="8" id="KW-1185">Reference proteome</keyword>
<dbReference type="OrthoDB" id="9782855at2"/>
<organism evidence="7 8">
    <name type="scientific">Wenxinia marina DSM 24838</name>
    <dbReference type="NCBI Taxonomy" id="1123501"/>
    <lineage>
        <taxon>Bacteria</taxon>
        <taxon>Pseudomonadati</taxon>
        <taxon>Pseudomonadota</taxon>
        <taxon>Alphaproteobacteria</taxon>
        <taxon>Rhodobacterales</taxon>
        <taxon>Roseobacteraceae</taxon>
        <taxon>Wenxinia</taxon>
    </lineage>
</organism>
<keyword evidence="3 7" id="KW-0808">Transferase</keyword>
<dbReference type="Gene3D" id="3.40.50.150">
    <property type="entry name" value="Vaccinia Virus protein VP39"/>
    <property type="match status" value="1"/>
</dbReference>
<dbReference type="InterPro" id="IPR057206">
    <property type="entry name" value="DUF7884"/>
</dbReference>
<reference evidence="7 8" key="1">
    <citation type="submission" date="2013-01" db="EMBL/GenBank/DDBJ databases">
        <authorList>
            <person name="Fiebig A."/>
            <person name="Goeker M."/>
            <person name="Klenk H.-P.P."/>
        </authorList>
    </citation>
    <scope>NUCLEOTIDE SEQUENCE [LARGE SCALE GENOMIC DNA]</scope>
    <source>
        <strain evidence="7 8">DSM 24838</strain>
    </source>
</reference>
<dbReference type="PANTHER" id="PTHR43667:SF1">
    <property type="entry name" value="CYCLOPROPANE-FATTY-ACYL-PHOSPHOLIPID SYNTHASE"/>
    <property type="match status" value="1"/>
</dbReference>
<dbReference type="Pfam" id="PF02353">
    <property type="entry name" value="CMAS"/>
    <property type="match status" value="1"/>
</dbReference>
<dbReference type="AlphaFoldDB" id="A0A0D0PDY6"/>
<evidence type="ECO:0000256" key="2">
    <source>
        <dbReference type="ARBA" id="ARBA00022603"/>
    </source>
</evidence>
<evidence type="ECO:0000256" key="5">
    <source>
        <dbReference type="ARBA" id="ARBA00023098"/>
    </source>
</evidence>
<dbReference type="InterPro" id="IPR050723">
    <property type="entry name" value="CFA/CMAS"/>
</dbReference>
<dbReference type="InterPro" id="IPR003333">
    <property type="entry name" value="CMAS"/>
</dbReference>
<dbReference type="eggNOG" id="COG2230">
    <property type="taxonomic scope" value="Bacteria"/>
</dbReference>
<dbReference type="SUPFAM" id="SSF53335">
    <property type="entry name" value="S-adenosyl-L-methionine-dependent methyltransferases"/>
    <property type="match status" value="1"/>
</dbReference>
<dbReference type="STRING" id="1123501.Wenmar_01995"/>
<dbReference type="GO" id="GO:0008825">
    <property type="term" value="F:cyclopropane-fatty-acyl-phospholipid synthase activity"/>
    <property type="evidence" value="ECO:0007669"/>
    <property type="project" value="UniProtKB-EC"/>
</dbReference>
<keyword evidence="5" id="KW-0443">Lipid metabolism</keyword>
<evidence type="ECO:0000259" key="6">
    <source>
        <dbReference type="Pfam" id="PF25371"/>
    </source>
</evidence>
<dbReference type="GO" id="GO:0032259">
    <property type="term" value="P:methylation"/>
    <property type="evidence" value="ECO:0007669"/>
    <property type="project" value="UniProtKB-KW"/>
</dbReference>
<accession>A0A0D0PDY6</accession>
<comment type="similarity">
    <text evidence="1">Belongs to the CFA/CMAS family.</text>
</comment>
<sequence>MWTDLFHRAMSRFIRDGALTIDYPDGTRRAYGDGSGPPVLMRITDPALLREILLKPELALGEGYVDGGWDLGEGTLADFFKVVLSNQRAGRLPKAMEVWGALLRPAQKFIAHNRISAARANVHHHYDLSGALYDLFLDADRQYSCAYFARPDMTLEEAQEAKKHHIARKLRIEPGMRVLDIGCGWGGMALTLARDYGAEVVGVTLSTEQLKVATERATAAGLGGRIDIRLQDYRELTGQFDRIVSVGMFEHVGLPHYGTYFGAVKRLMAPGGVALIHTIGVAGPPQATGEWIRRYIFPGGYLPSLSEVVRAIEKADLPIADIEILRNHYGHTLRHWADRFEAHEDEAERLYDARFVRMWRYYLEASGASFFWGRNVNFQVQIEAPKGTVPITRDYLYADAPA</sequence>
<name>A0A0D0PDY6_9RHOB</name>
<evidence type="ECO:0000256" key="4">
    <source>
        <dbReference type="ARBA" id="ARBA00022691"/>
    </source>
</evidence>
<evidence type="ECO:0000313" key="8">
    <source>
        <dbReference type="Proteomes" id="UP000035100"/>
    </source>
</evidence>
<keyword evidence="2 7" id="KW-0489">Methyltransferase</keyword>
<dbReference type="Pfam" id="PF25371">
    <property type="entry name" value="DUF7884"/>
    <property type="match status" value="1"/>
</dbReference>
<gene>
    <name evidence="7" type="ORF">Wenmar_01995</name>
</gene>
<dbReference type="Proteomes" id="UP000035100">
    <property type="component" value="Unassembled WGS sequence"/>
</dbReference>
<dbReference type="GO" id="GO:0008610">
    <property type="term" value="P:lipid biosynthetic process"/>
    <property type="evidence" value="ECO:0007669"/>
    <property type="project" value="InterPro"/>
</dbReference>
<dbReference type="PIRSF" id="PIRSF003085">
    <property type="entry name" value="CMAS"/>
    <property type="match status" value="1"/>
</dbReference>
<comment type="caution">
    <text evidence="7">The sequence shown here is derived from an EMBL/GenBank/DDBJ whole genome shotgun (WGS) entry which is preliminary data.</text>
</comment>
<evidence type="ECO:0000256" key="1">
    <source>
        <dbReference type="ARBA" id="ARBA00010815"/>
    </source>
</evidence>
<dbReference type="PANTHER" id="PTHR43667">
    <property type="entry name" value="CYCLOPROPANE-FATTY-ACYL-PHOSPHOLIPID SYNTHASE"/>
    <property type="match status" value="1"/>
</dbReference>
<keyword evidence="4" id="KW-0949">S-adenosyl-L-methionine</keyword>
<evidence type="ECO:0000313" key="7">
    <source>
        <dbReference type="EMBL" id="KIQ69631.1"/>
    </source>
</evidence>
<dbReference type="PATRIC" id="fig|1123501.6.peg.2091"/>
<protein>
    <submittedName>
        <fullName evidence="7">Cyclopropane fatty acid synthase</fullName>
        <ecNumber evidence="7">2.1.1.79</ecNumber>
    </submittedName>
</protein>